<dbReference type="AlphaFoldDB" id="A0A7T0LKP3"/>
<dbReference type="KEGG" id="arep:ID810_00560"/>
<feature type="transmembrane region" description="Helical" evidence="1">
    <location>
        <begin position="143"/>
        <end position="170"/>
    </location>
</feature>
<feature type="transmembrane region" description="Helical" evidence="1">
    <location>
        <begin position="68"/>
        <end position="89"/>
    </location>
</feature>
<keyword evidence="3" id="KW-1185">Reference proteome</keyword>
<evidence type="ECO:0008006" key="4">
    <source>
        <dbReference type="Google" id="ProtNLM"/>
    </source>
</evidence>
<sequence length="262" mass="27623">MSGMIAAIRSEWTKTFTLPSVWIITGALFAVFLLFQFLSFEFYSETAARLTSGESTQAQAVALLQGDLMASIFNPGILFTLLGAVIAGAEFRTGQFGMSVVAVPNRIRLVVSKVLVAALFALALGVIWYAIGTSLMLASTNGVAAAAVLNGDFFATLGRVLLFMVAFALFPLGLTLLTRRTLTGVIAAMVFFMLTLTQVVAMVSPAVDAFLPLSAARNLLLNSDDTPVPTTAGPVHGALVLTAWAVLTVVLAAVVTKRRDAS</sequence>
<keyword evidence="1" id="KW-0472">Membrane</keyword>
<feature type="transmembrane region" description="Helical" evidence="1">
    <location>
        <begin position="110"/>
        <end position="131"/>
    </location>
</feature>
<organism evidence="2 3">
    <name type="scientific">Actinomyces respiraculi</name>
    <dbReference type="NCBI Taxonomy" id="2744574"/>
    <lineage>
        <taxon>Bacteria</taxon>
        <taxon>Bacillati</taxon>
        <taxon>Actinomycetota</taxon>
        <taxon>Actinomycetes</taxon>
        <taxon>Actinomycetales</taxon>
        <taxon>Actinomycetaceae</taxon>
        <taxon>Actinomyces</taxon>
    </lineage>
</organism>
<dbReference type="EMBL" id="CP063989">
    <property type="protein sequence ID" value="QPL05527.1"/>
    <property type="molecule type" value="Genomic_DNA"/>
</dbReference>
<gene>
    <name evidence="2" type="ORF">ID810_00560</name>
</gene>
<dbReference type="Proteomes" id="UP000594637">
    <property type="component" value="Chromosome"/>
</dbReference>
<protein>
    <recommendedName>
        <fullName evidence="4">ABC transporter permease</fullName>
    </recommendedName>
</protein>
<evidence type="ECO:0000313" key="3">
    <source>
        <dbReference type="Proteomes" id="UP000594637"/>
    </source>
</evidence>
<name>A0A7T0LKP3_9ACTO</name>
<accession>A0A7T0LKP3</accession>
<evidence type="ECO:0000313" key="2">
    <source>
        <dbReference type="EMBL" id="QPL05527.1"/>
    </source>
</evidence>
<dbReference type="RefSeq" id="WP_196781511.1">
    <property type="nucleotide sequence ID" value="NZ_CP063989.1"/>
</dbReference>
<evidence type="ECO:0000256" key="1">
    <source>
        <dbReference type="SAM" id="Phobius"/>
    </source>
</evidence>
<feature type="transmembrane region" description="Helical" evidence="1">
    <location>
        <begin position="21"/>
        <end position="40"/>
    </location>
</feature>
<reference evidence="2 3" key="1">
    <citation type="submission" date="2020-11" db="EMBL/GenBank/DDBJ databases">
        <title>Actinomyces sp. ZJ750.</title>
        <authorList>
            <person name="Zhou J."/>
        </authorList>
    </citation>
    <scope>NUCLEOTIDE SEQUENCE [LARGE SCALE GENOMIC DNA]</scope>
    <source>
        <strain evidence="2 3">ZJ750</strain>
    </source>
</reference>
<keyword evidence="1" id="KW-0812">Transmembrane</keyword>
<feature type="transmembrane region" description="Helical" evidence="1">
    <location>
        <begin position="235"/>
        <end position="256"/>
    </location>
</feature>
<keyword evidence="1" id="KW-1133">Transmembrane helix</keyword>
<feature type="transmembrane region" description="Helical" evidence="1">
    <location>
        <begin position="182"/>
        <end position="203"/>
    </location>
</feature>
<proteinExistence type="predicted"/>